<dbReference type="OrthoDB" id="7203912at2"/>
<feature type="compositionally biased region" description="Polar residues" evidence="1">
    <location>
        <begin position="48"/>
        <end position="63"/>
    </location>
</feature>
<feature type="compositionally biased region" description="Low complexity" evidence="1">
    <location>
        <begin position="124"/>
        <end position="158"/>
    </location>
</feature>
<feature type="compositionally biased region" description="Low complexity" evidence="1">
    <location>
        <begin position="356"/>
        <end position="374"/>
    </location>
</feature>
<dbReference type="EMBL" id="MCGG01000015">
    <property type="protein sequence ID" value="OEJ68273.1"/>
    <property type="molecule type" value="Genomic_DNA"/>
</dbReference>
<feature type="region of interest" description="Disordered" evidence="1">
    <location>
        <begin position="409"/>
        <end position="444"/>
    </location>
</feature>
<feature type="compositionally biased region" description="Low complexity" evidence="1">
    <location>
        <begin position="419"/>
        <end position="444"/>
    </location>
</feature>
<feature type="region of interest" description="Disordered" evidence="1">
    <location>
        <begin position="1"/>
        <end position="24"/>
    </location>
</feature>
<feature type="compositionally biased region" description="Basic and acidic residues" evidence="1">
    <location>
        <begin position="64"/>
        <end position="111"/>
    </location>
</feature>
<feature type="compositionally biased region" description="Polar residues" evidence="1">
    <location>
        <begin position="307"/>
        <end position="318"/>
    </location>
</feature>
<feature type="compositionally biased region" description="Polar residues" evidence="1">
    <location>
        <begin position="197"/>
        <end position="207"/>
    </location>
</feature>
<feature type="domain" description="Flagellar hook-length control protein-like C-terminal" evidence="2">
    <location>
        <begin position="455"/>
        <end position="536"/>
    </location>
</feature>
<dbReference type="InterPro" id="IPR021136">
    <property type="entry name" value="Flagellar_hook_control-like_C"/>
</dbReference>
<proteinExistence type="predicted"/>
<gene>
    <name evidence="3" type="ORF">BEN30_06595</name>
</gene>
<evidence type="ECO:0000256" key="1">
    <source>
        <dbReference type="SAM" id="MobiDB-lite"/>
    </source>
</evidence>
<feature type="region of interest" description="Disordered" evidence="1">
    <location>
        <begin position="40"/>
        <end position="184"/>
    </location>
</feature>
<feature type="region of interest" description="Disordered" evidence="1">
    <location>
        <begin position="197"/>
        <end position="275"/>
    </location>
</feature>
<feature type="compositionally biased region" description="Polar residues" evidence="1">
    <location>
        <begin position="215"/>
        <end position="225"/>
    </location>
</feature>
<comment type="caution">
    <text evidence="3">The sequence shown here is derived from an EMBL/GenBank/DDBJ whole genome shotgun (WGS) entry which is preliminary data.</text>
</comment>
<dbReference type="STRING" id="28181.BEN30_06595"/>
<feature type="region of interest" description="Disordered" evidence="1">
    <location>
        <begin position="354"/>
        <end position="374"/>
    </location>
</feature>
<organism evidence="3 4">
    <name type="scientific">Magnetovibrio blakemorei</name>
    <dbReference type="NCBI Taxonomy" id="28181"/>
    <lineage>
        <taxon>Bacteria</taxon>
        <taxon>Pseudomonadati</taxon>
        <taxon>Pseudomonadota</taxon>
        <taxon>Alphaproteobacteria</taxon>
        <taxon>Rhodospirillales</taxon>
        <taxon>Magnetovibrionaceae</taxon>
        <taxon>Magnetovibrio</taxon>
    </lineage>
</organism>
<dbReference type="InterPro" id="IPR038610">
    <property type="entry name" value="FliK-like_C_sf"/>
</dbReference>
<keyword evidence="4" id="KW-1185">Reference proteome</keyword>
<feature type="compositionally biased region" description="Low complexity" evidence="1">
    <location>
        <begin position="245"/>
        <end position="266"/>
    </location>
</feature>
<evidence type="ECO:0000313" key="3">
    <source>
        <dbReference type="EMBL" id="OEJ68273.1"/>
    </source>
</evidence>
<dbReference type="Proteomes" id="UP000095347">
    <property type="component" value="Unassembled WGS sequence"/>
</dbReference>
<dbReference type="Pfam" id="PF02120">
    <property type="entry name" value="Flg_hook"/>
    <property type="match status" value="1"/>
</dbReference>
<feature type="compositionally biased region" description="Polar residues" evidence="1">
    <location>
        <begin position="159"/>
        <end position="182"/>
    </location>
</feature>
<feature type="region of interest" description="Disordered" evidence="1">
    <location>
        <begin position="528"/>
        <end position="585"/>
    </location>
</feature>
<accession>A0A1E5Q9S5</accession>
<dbReference type="Gene3D" id="3.30.750.140">
    <property type="match status" value="1"/>
</dbReference>
<dbReference type="AlphaFoldDB" id="A0A1E5Q9S5"/>
<sequence length="585" mass="61681">MDVSVVKTNTITDTSAGSKSKSTAEQLMSEFSAAVAERLKAAGKGSAERSQSAAVNAMNTKPQTKPEPKPDAPKTEYTPRDDHQPRERTEAPEQNRDDYAHASETKNDAPRENLQQDAPRNDASDNNSANDGESSQQAQSDTDQNQNNDTTDQNAQSNESGDGTQTDDAQTQVAAEQSNTQGEDVVATVVDLAINTVTTQTSDTKQAAQVVGDKAQNTSTPQQAETGPATPGDDLSDADLAQGDAQKQNAAATKQQQTQASPTQKTETNHTLNTDDTLKQQQAADIASKVGNTQKVDINVNVTKQSEQLVSQPTSNLGAQAAVTEKSDGTDQTSQQSAAKGIVNTQQSAAAHNLGNQTGQQGSDAQQQAQQNMQMAQADTVKTVATTDTATQNSQAANAANSTVKIGGAEGMSNAQGVTQTNTQQPHQQATPTHKAAPDPQAQARAQVTDQINVQISKAIANGMDKISIQLRPAHLGRVDVQLEMSSDGRVTAVVTADNKDTLDLLKQDSRELERAMREAGLQMNSGDLSFNLRENGDQAGGGEKTAGKGQGSGSLTKEPTLDELLEANTSRPNIISEDRVDITA</sequence>
<dbReference type="RefSeq" id="WP_069957267.1">
    <property type="nucleotide sequence ID" value="NZ_MCGG01000015.1"/>
</dbReference>
<evidence type="ECO:0000259" key="2">
    <source>
        <dbReference type="Pfam" id="PF02120"/>
    </source>
</evidence>
<feature type="region of interest" description="Disordered" evidence="1">
    <location>
        <begin position="307"/>
        <end position="342"/>
    </location>
</feature>
<name>A0A1E5Q9S5_9PROT</name>
<protein>
    <recommendedName>
        <fullName evidence="2">Flagellar hook-length control protein-like C-terminal domain-containing protein</fullName>
    </recommendedName>
</protein>
<feature type="compositionally biased region" description="Polar residues" evidence="1">
    <location>
        <begin position="330"/>
        <end position="342"/>
    </location>
</feature>
<feature type="compositionally biased region" description="Gly residues" evidence="1">
    <location>
        <begin position="539"/>
        <end position="553"/>
    </location>
</feature>
<evidence type="ECO:0000313" key="4">
    <source>
        <dbReference type="Proteomes" id="UP000095347"/>
    </source>
</evidence>
<reference evidence="4" key="1">
    <citation type="submission" date="2016-07" db="EMBL/GenBank/DDBJ databases">
        <authorList>
            <person name="Florea S."/>
            <person name="Webb J.S."/>
            <person name="Jaromczyk J."/>
            <person name="Schardl C.L."/>
        </authorList>
    </citation>
    <scope>NUCLEOTIDE SEQUENCE [LARGE SCALE GENOMIC DNA]</scope>
    <source>
        <strain evidence="4">MV-1</strain>
    </source>
</reference>
<dbReference type="CDD" id="cd17470">
    <property type="entry name" value="T3SS_Flik_C"/>
    <property type="match status" value="1"/>
</dbReference>